<dbReference type="RefSeq" id="WP_023613741.1">
    <property type="nucleotide sequence ID" value="NZ_BAUW01000005.1"/>
</dbReference>
<protein>
    <submittedName>
        <fullName evidence="2">N-acetylmuramoyl-L-alanine amidase</fullName>
    </submittedName>
</protein>
<gene>
    <name evidence="2" type="ORF">JCM21738_758</name>
</gene>
<keyword evidence="3" id="KW-1185">Reference proteome</keyword>
<dbReference type="PROSITE" id="PS51781">
    <property type="entry name" value="SH3B"/>
    <property type="match status" value="2"/>
</dbReference>
<organism evidence="2 3">
    <name type="scientific">Mesobacillus boroniphilus JCM 21738</name>
    <dbReference type="NCBI Taxonomy" id="1294265"/>
    <lineage>
        <taxon>Bacteria</taxon>
        <taxon>Bacillati</taxon>
        <taxon>Bacillota</taxon>
        <taxon>Bacilli</taxon>
        <taxon>Bacillales</taxon>
        <taxon>Bacillaceae</taxon>
        <taxon>Mesobacillus</taxon>
    </lineage>
</organism>
<dbReference type="eggNOG" id="COG4991">
    <property type="taxonomic scope" value="Bacteria"/>
</dbReference>
<dbReference type="Proteomes" id="UP000018949">
    <property type="component" value="Unassembled WGS sequence"/>
</dbReference>
<dbReference type="AlphaFoldDB" id="W4RKH7"/>
<accession>W4RKH7</accession>
<feature type="domain" description="SH3b" evidence="1">
    <location>
        <begin position="89"/>
        <end position="157"/>
    </location>
</feature>
<evidence type="ECO:0000313" key="2">
    <source>
        <dbReference type="EMBL" id="GAE44079.1"/>
    </source>
</evidence>
<comment type="caution">
    <text evidence="2">The sequence shown here is derived from an EMBL/GenBank/DDBJ whole genome shotgun (WGS) entry which is preliminary data.</text>
</comment>
<evidence type="ECO:0000259" key="1">
    <source>
        <dbReference type="PROSITE" id="PS51781"/>
    </source>
</evidence>
<reference evidence="2 3" key="1">
    <citation type="submission" date="2013-12" db="EMBL/GenBank/DDBJ databases">
        <title>NBRP : Genome information of microbial organism related human and environment.</title>
        <authorList>
            <person name="Hattori M."/>
            <person name="Oshima K."/>
            <person name="Inaba H."/>
            <person name="Suda W."/>
            <person name="Sakamoto M."/>
            <person name="Iino T."/>
            <person name="Kitahara M."/>
            <person name="Oshida Y."/>
            <person name="Iida T."/>
            <person name="Kudo T."/>
            <person name="Itoh T."/>
            <person name="Ahmed I."/>
            <person name="Ohkuma M."/>
        </authorList>
    </citation>
    <scope>NUCLEOTIDE SEQUENCE [LARGE SCALE GENOMIC DNA]</scope>
    <source>
        <strain evidence="2 3">JCM 21738</strain>
    </source>
</reference>
<name>W4RKH7_9BACI</name>
<dbReference type="SMART" id="SM00287">
    <property type="entry name" value="SH3b"/>
    <property type="match status" value="2"/>
</dbReference>
<dbReference type="InterPro" id="IPR003646">
    <property type="entry name" value="SH3-like_bac-type"/>
</dbReference>
<feature type="domain" description="SH3b" evidence="1">
    <location>
        <begin position="162"/>
        <end position="229"/>
    </location>
</feature>
<dbReference type="Gene3D" id="2.30.30.40">
    <property type="entry name" value="SH3 Domains"/>
    <property type="match status" value="2"/>
</dbReference>
<proteinExistence type="predicted"/>
<evidence type="ECO:0000313" key="3">
    <source>
        <dbReference type="Proteomes" id="UP000018949"/>
    </source>
</evidence>
<sequence>MNHTKKLLVAGMITVGMGSGAFLFTPKEMDASGNVVLASVDWVTSQLNPVNSKISELESKLAAQQQEINNLKAQIGSTTNPPTTPPTGQLPSVVYAKGTVSIHSGATKDYKVIATKTAGSSLKVVDSFTGSAGLWYRVELSSTVRGWVYSGDISTTKPTATVPTQVVTTGDVHLRKGATTSYPVIETLKAGTTHKYISTFVNSAGEKWYNIQTASGNKGWVFSGLSEVK</sequence>
<dbReference type="EMBL" id="BAUW01000005">
    <property type="protein sequence ID" value="GAE44079.1"/>
    <property type="molecule type" value="Genomic_DNA"/>
</dbReference>
<dbReference type="Pfam" id="PF08239">
    <property type="entry name" value="SH3_3"/>
    <property type="match status" value="2"/>
</dbReference>